<dbReference type="OrthoDB" id="9806704at2"/>
<reference evidence="3" key="1">
    <citation type="journal article" date="2019" name="PLoS Negl. Trop. Dis.">
        <title>Revisiting the worldwide diversity of Leptospira species in the environment.</title>
        <authorList>
            <person name="Vincent A.T."/>
            <person name="Schiettekatte O."/>
            <person name="Bourhy P."/>
            <person name="Veyrier F.J."/>
            <person name="Picardeau M."/>
        </authorList>
    </citation>
    <scope>NUCLEOTIDE SEQUENCE [LARGE SCALE GENOMIC DNA]</scope>
    <source>
        <strain evidence="3">201400974</strain>
    </source>
</reference>
<comment type="caution">
    <text evidence="3">The sequence shown here is derived from an EMBL/GenBank/DDBJ whole genome shotgun (WGS) entry which is preliminary data.</text>
</comment>
<evidence type="ECO:0000313" key="4">
    <source>
        <dbReference type="Proteomes" id="UP000298264"/>
    </source>
</evidence>
<proteinExistence type="predicted"/>
<dbReference type="PANTHER" id="PTHR43081">
    <property type="entry name" value="ADENYLATE CYCLASE, TERMINAL-DIFFERENTIATION SPECIFIC-RELATED"/>
    <property type="match status" value="1"/>
</dbReference>
<dbReference type="SMART" id="SM00044">
    <property type="entry name" value="CYCc"/>
    <property type="match status" value="1"/>
</dbReference>
<dbReference type="InterPro" id="IPR001054">
    <property type="entry name" value="A/G_cyclase"/>
</dbReference>
<dbReference type="Proteomes" id="UP000298264">
    <property type="component" value="Unassembled WGS sequence"/>
</dbReference>
<dbReference type="PROSITE" id="PS50125">
    <property type="entry name" value="GUANYLATE_CYCLASE_2"/>
    <property type="match status" value="1"/>
</dbReference>
<feature type="coiled-coil region" evidence="1">
    <location>
        <begin position="3"/>
        <end position="30"/>
    </location>
</feature>
<accession>A0A4V3JXE8</accession>
<name>A0A4V3JXE8_9LEPT</name>
<organism evidence="3 4">
    <name type="scientific">Leptospira ilyithenensis</name>
    <dbReference type="NCBI Taxonomy" id="2484901"/>
    <lineage>
        <taxon>Bacteria</taxon>
        <taxon>Pseudomonadati</taxon>
        <taxon>Spirochaetota</taxon>
        <taxon>Spirochaetia</taxon>
        <taxon>Leptospirales</taxon>
        <taxon>Leptospiraceae</taxon>
        <taxon>Leptospira</taxon>
    </lineage>
</organism>
<dbReference type="PANTHER" id="PTHR43081:SF18">
    <property type="entry name" value="BLL7624 PROTEIN"/>
    <property type="match status" value="1"/>
</dbReference>
<dbReference type="CDD" id="cd07302">
    <property type="entry name" value="CHD"/>
    <property type="match status" value="1"/>
</dbReference>
<keyword evidence="1" id="KW-0175">Coiled coil</keyword>
<dbReference type="Gene3D" id="3.30.70.1230">
    <property type="entry name" value="Nucleotide cyclase"/>
    <property type="match status" value="1"/>
</dbReference>
<dbReference type="EMBL" id="RQHV01000032">
    <property type="protein sequence ID" value="TGN13154.1"/>
    <property type="molecule type" value="Genomic_DNA"/>
</dbReference>
<feature type="domain" description="Guanylate cyclase" evidence="2">
    <location>
        <begin position="83"/>
        <end position="218"/>
    </location>
</feature>
<gene>
    <name evidence="3" type="ORF">EHS11_04450</name>
</gene>
<evidence type="ECO:0000313" key="3">
    <source>
        <dbReference type="EMBL" id="TGN13154.1"/>
    </source>
</evidence>
<dbReference type="GO" id="GO:0004016">
    <property type="term" value="F:adenylate cyclase activity"/>
    <property type="evidence" value="ECO:0007669"/>
    <property type="project" value="UniProtKB-ARBA"/>
</dbReference>
<evidence type="ECO:0000259" key="2">
    <source>
        <dbReference type="PROSITE" id="PS50125"/>
    </source>
</evidence>
<sequence length="316" mass="35808">MSSEDLKALLEEEQAKYAELEVLYQNIIDHSTEVENELLENNKKIQMFMDRMRKYLSPQLHEMITGSKEDESSINSYQRRKLTIFFSDIVGFTTITDSIEPEILSDCLNKYLDVMSSIAIKYGGTIDKFIGDAIMIFFGAPVFENDTAHALNCVKMAIEMRDSLPALDEYWRKSGINHSLTCRIGINTGYVTVGNFGTNERMDYTIIGGPVNVASRLEHASEPGGVLISNATKSLIDEFIETRPKGEIVVKGVHTPIETYQVIGLKENQEKKENPFLKFDSNGFLLKPLHFDKISTDLEERRLMRFALEKALAALK</sequence>
<dbReference type="InterPro" id="IPR029787">
    <property type="entry name" value="Nucleotide_cyclase"/>
</dbReference>
<dbReference type="AlphaFoldDB" id="A0A4V3JXE8"/>
<dbReference type="SUPFAM" id="SSF55073">
    <property type="entry name" value="Nucleotide cyclase"/>
    <property type="match status" value="1"/>
</dbReference>
<evidence type="ECO:0000256" key="1">
    <source>
        <dbReference type="SAM" id="Coils"/>
    </source>
</evidence>
<dbReference type="GO" id="GO:0006171">
    <property type="term" value="P:cAMP biosynthetic process"/>
    <property type="evidence" value="ECO:0007669"/>
    <property type="project" value="TreeGrafter"/>
</dbReference>
<dbReference type="Pfam" id="PF00211">
    <property type="entry name" value="Guanylate_cyc"/>
    <property type="match status" value="1"/>
</dbReference>
<protein>
    <submittedName>
        <fullName evidence="3">Adenylate/guanylate cyclase domain-containing protein</fullName>
    </submittedName>
</protein>
<dbReference type="RefSeq" id="WP_135763208.1">
    <property type="nucleotide sequence ID" value="NZ_RQHV01000032.1"/>
</dbReference>
<dbReference type="InterPro" id="IPR050697">
    <property type="entry name" value="Adenylyl/Guanylyl_Cyclase_3/4"/>
</dbReference>
<keyword evidence="4" id="KW-1185">Reference proteome</keyword>
<dbReference type="GO" id="GO:0035556">
    <property type="term" value="P:intracellular signal transduction"/>
    <property type="evidence" value="ECO:0007669"/>
    <property type="project" value="InterPro"/>
</dbReference>